<organism evidence="2 3">
    <name type="scientific">Leptospirillum ferriphilum</name>
    <dbReference type="NCBI Taxonomy" id="178606"/>
    <lineage>
        <taxon>Bacteria</taxon>
        <taxon>Pseudomonadati</taxon>
        <taxon>Nitrospirota</taxon>
        <taxon>Nitrospiria</taxon>
        <taxon>Nitrospirales</taxon>
        <taxon>Nitrospiraceae</taxon>
        <taxon>Leptospirillum</taxon>
    </lineage>
</organism>
<proteinExistence type="predicted"/>
<evidence type="ECO:0000256" key="1">
    <source>
        <dbReference type="SAM" id="MobiDB-lite"/>
    </source>
</evidence>
<reference evidence="2 3" key="1">
    <citation type="submission" date="2016-11" db="EMBL/GenBank/DDBJ databases">
        <title>Comparative genomics of co-occurring bacteria in distinct bioleaching systems unravels niche-specific adaptation.</title>
        <authorList>
            <person name="Zhang X."/>
            <person name="Liu X."/>
            <person name="Yin H."/>
        </authorList>
    </citation>
    <scope>NUCLEOTIDE SEQUENCE [LARGE SCALE GENOMIC DNA]</scope>
    <source>
        <strain evidence="2 3">DX</strain>
    </source>
</reference>
<dbReference type="EMBL" id="MPOJ01000024">
    <property type="protein sequence ID" value="OOH70461.1"/>
    <property type="molecule type" value="Genomic_DNA"/>
</dbReference>
<feature type="region of interest" description="Disordered" evidence="1">
    <location>
        <begin position="58"/>
        <end position="82"/>
    </location>
</feature>
<accession>A0A1V3SU59</accession>
<sequence>MKFKKTFSKIEQFTISKTIFFFNSFFFNLSRREAFRIQNVGLTTIEKILGIERFADKDQSNDDTEKSNSQQNPYSLELLLNI</sequence>
<dbReference type="Proteomes" id="UP000188586">
    <property type="component" value="Unassembled WGS sequence"/>
</dbReference>
<name>A0A1V3SU59_9BACT</name>
<dbReference type="AlphaFoldDB" id="A0A1V3SU59"/>
<protein>
    <submittedName>
        <fullName evidence="2">Uncharacterized protein</fullName>
    </submittedName>
</protein>
<gene>
    <name evidence="2" type="ORF">BOX24_10650</name>
</gene>
<evidence type="ECO:0000313" key="2">
    <source>
        <dbReference type="EMBL" id="OOH70461.1"/>
    </source>
</evidence>
<comment type="caution">
    <text evidence="2">The sequence shown here is derived from an EMBL/GenBank/DDBJ whole genome shotgun (WGS) entry which is preliminary data.</text>
</comment>
<evidence type="ECO:0000313" key="3">
    <source>
        <dbReference type="Proteomes" id="UP000188586"/>
    </source>
</evidence>